<dbReference type="PANTHER" id="PTHR11439:SF470">
    <property type="entry name" value="CYSTEINE-RICH RLK (RECEPTOR-LIKE PROTEIN KINASE) 8"/>
    <property type="match status" value="1"/>
</dbReference>
<accession>A0A438K790</accession>
<dbReference type="Pfam" id="PF07727">
    <property type="entry name" value="RVT_2"/>
    <property type="match status" value="1"/>
</dbReference>
<reference evidence="3 4" key="1">
    <citation type="journal article" date="2018" name="PLoS Genet.">
        <title>Population sequencing reveals clonal diversity and ancestral inbreeding in the grapevine cultivar Chardonnay.</title>
        <authorList>
            <person name="Roach M.J."/>
            <person name="Johnson D.L."/>
            <person name="Bohlmann J."/>
            <person name="van Vuuren H.J."/>
            <person name="Jones S.J."/>
            <person name="Pretorius I.S."/>
            <person name="Schmidt S.A."/>
            <person name="Borneman A.R."/>
        </authorList>
    </citation>
    <scope>NUCLEOTIDE SEQUENCE [LARGE SCALE GENOMIC DNA]</scope>
    <source>
        <strain evidence="4">cv. Chardonnay</strain>
        <tissue evidence="3">Leaf</tissue>
    </source>
</reference>
<proteinExistence type="predicted"/>
<evidence type="ECO:0000259" key="2">
    <source>
        <dbReference type="Pfam" id="PF07727"/>
    </source>
</evidence>
<dbReference type="Proteomes" id="UP000288805">
    <property type="component" value="Unassembled WGS sequence"/>
</dbReference>
<dbReference type="InterPro" id="IPR013103">
    <property type="entry name" value="RVT_2"/>
</dbReference>
<dbReference type="EMBL" id="QGNW01000014">
    <property type="protein sequence ID" value="RVX17070.1"/>
    <property type="molecule type" value="Genomic_DNA"/>
</dbReference>
<evidence type="ECO:0000313" key="4">
    <source>
        <dbReference type="Proteomes" id="UP000288805"/>
    </source>
</evidence>
<evidence type="ECO:0000313" key="3">
    <source>
        <dbReference type="EMBL" id="RVX17070.1"/>
    </source>
</evidence>
<dbReference type="InterPro" id="IPR005162">
    <property type="entry name" value="Retrotrans_gag_dom"/>
</dbReference>
<dbReference type="SUPFAM" id="SSF56672">
    <property type="entry name" value="DNA/RNA polymerases"/>
    <property type="match status" value="1"/>
</dbReference>
<evidence type="ECO:0000259" key="1">
    <source>
        <dbReference type="Pfam" id="PF03732"/>
    </source>
</evidence>
<name>A0A438K790_VITVI</name>
<feature type="domain" description="Reverse transcriptase Ty1/copia-type" evidence="2">
    <location>
        <begin position="581"/>
        <end position="663"/>
    </location>
</feature>
<dbReference type="Pfam" id="PF03732">
    <property type="entry name" value="Retrotrans_gag"/>
    <property type="match status" value="1"/>
</dbReference>
<protein>
    <submittedName>
        <fullName evidence="3">Retrovirus-related Pol polyprotein from transposon RE1</fullName>
    </submittedName>
</protein>
<dbReference type="CDD" id="cd09272">
    <property type="entry name" value="RNase_HI_RT_Ty1"/>
    <property type="match status" value="1"/>
</dbReference>
<dbReference type="AlphaFoldDB" id="A0A438K790"/>
<feature type="domain" description="Retrotransposon gag" evidence="1">
    <location>
        <begin position="46"/>
        <end position="150"/>
    </location>
</feature>
<comment type="caution">
    <text evidence="3">The sequence shown here is derived from an EMBL/GenBank/DDBJ whole genome shotgun (WGS) entry which is preliminary data.</text>
</comment>
<dbReference type="InterPro" id="IPR043502">
    <property type="entry name" value="DNA/RNA_pol_sf"/>
</dbReference>
<dbReference type="PANTHER" id="PTHR11439">
    <property type="entry name" value="GAG-POL-RELATED RETROTRANSPOSON"/>
    <property type="match status" value="1"/>
</dbReference>
<organism evidence="3 4">
    <name type="scientific">Vitis vinifera</name>
    <name type="common">Grape</name>
    <dbReference type="NCBI Taxonomy" id="29760"/>
    <lineage>
        <taxon>Eukaryota</taxon>
        <taxon>Viridiplantae</taxon>
        <taxon>Streptophyta</taxon>
        <taxon>Embryophyta</taxon>
        <taxon>Tracheophyta</taxon>
        <taxon>Spermatophyta</taxon>
        <taxon>Magnoliopsida</taxon>
        <taxon>eudicotyledons</taxon>
        <taxon>Gunneridae</taxon>
        <taxon>Pentapetalae</taxon>
        <taxon>rosids</taxon>
        <taxon>Vitales</taxon>
        <taxon>Vitaceae</taxon>
        <taxon>Viteae</taxon>
        <taxon>Vitis</taxon>
    </lineage>
</organism>
<sequence>MEDTGSPFYLHNGDHPGLVLVSHQLTGTPNDLLFNAWNRCNSMVISWLLNSVSREIADSLMYIATTSEIWMDLRDQFRQSNAHWIFQLRKQLIALQQGGLDINTYYTRFKVLWEELKNFQPLPACHCGGMQAWVEYQQQEHVIQFLMGLNDSYSQTRSQILMMEPIPPLAKVFALVLQEERQRSINQGFSSLLQPLALGDSSQASANTHIGSSASKPKFERPQCTHCGLQGHAMDRCYKLHGYPLGYKPKSKSQLGQVQANQTSSLVSNEPAAADLTGGPSVSSFSGKVILFFSCSSILGSWILGQPTIQDHLQGKMIWMGKRKGNLYILDPTNLFPISGVCNHVSKKEHEVWHSRLRHLSYTNNQEPSLSELFSDNVLPSAHRSTFSSPLTLVNDPTPTFPKQNLVTTPSCPSQVAKPPSYLQDYHCYATVSQPTPVLYPLSSVLSYDKLSSSHRALVHAIFSHVEPTSFTQAVEIPKCKLAVGCKWVYKLKFRANGTLERHKAHLVAKGYTKKAIHGWHLIQLDVNNAFLHGDLIEEVYMCLPQGYHREGETPPSPNTVCRLHKSIYGLKQASRQWFAKLSILVYVDHIIVASNDSNSIADLKCFIDSQFKLKDPGQLKYFLGLEVARSKNGISISQRHYALQLLSEAGFLGCKPANTPMEANIKLTQDDGEPLKDPELYRRLIWKLLYLTITRPDLSYVVNRLSQYLANPRTAHLQVVHYWAACKETRRSISGFCVFLGELLILWKSKKQSTVSHSSAEAEYRAMANVTCELVWLISLLRDFKIEHKQPAMLFCDNETALHITANLMFHERTKHIGIDCQLMREKIQAGCLKTMHVSSQHQVADLLTKALFPAQFKFLLSKMGIHNFHSPS</sequence>
<gene>
    <name evidence="3" type="primary">RE1_2027</name>
    <name evidence="3" type="ORF">CK203_003026</name>
</gene>